<evidence type="ECO:0000313" key="1">
    <source>
        <dbReference type="EMBL" id="RHA40104.1"/>
    </source>
</evidence>
<keyword evidence="2" id="KW-1185">Reference proteome</keyword>
<dbReference type="AlphaFoldDB" id="A0A413RKU9"/>
<dbReference type="InterPro" id="IPR010349">
    <property type="entry name" value="Asparaginase_II"/>
</dbReference>
<accession>A0A413RKU9</accession>
<sequence>MTDIDSAAVPLARVVRGDLVESVHRGHLVVLAPDGCTRLALGDPEAVIWARSSLKPLQAVGMLDAGLDVDGALLALVCASHNAEPGHLAIVDAILASSRVTAGQLQNTPDWPLDLESAAQRRADGGGPASLTQNCSGKHAGMLATCVVAGWPTDDYLAVDHPLQVALRDAVAELTGVPVEHVTVDGCGAPLFSTTLVGLARSFAELVGSSSGPRARVARAMARHPWHVAGTGREATRFMEAVPGLIAKDGADGVYAAGLPDGGALAFKIADGSSRPRPAVLAAALAVAGYDVGDLGATPVLGHGQPVGEVLPTFGPGAV</sequence>
<proteinExistence type="predicted"/>
<name>A0A413RKU9_9CELL</name>
<reference evidence="1 2" key="1">
    <citation type="submission" date="2018-08" db="EMBL/GenBank/DDBJ databases">
        <title>Cellulomonas rhizosphaerae sp. nov., a novel actinomycete isolated from soil.</title>
        <authorList>
            <person name="Tian Y."/>
        </authorList>
    </citation>
    <scope>NUCLEOTIDE SEQUENCE [LARGE SCALE GENOMIC DNA]</scope>
    <source>
        <strain evidence="1 2">NEAU-TCZ24</strain>
    </source>
</reference>
<dbReference type="EMBL" id="QWKP01000198">
    <property type="protein sequence ID" value="RHA40104.1"/>
    <property type="molecule type" value="Genomic_DNA"/>
</dbReference>
<evidence type="ECO:0000313" key="2">
    <source>
        <dbReference type="Proteomes" id="UP000283374"/>
    </source>
</evidence>
<organism evidence="1 2">
    <name type="scientific">Cellulomonas rhizosphaerae</name>
    <dbReference type="NCBI Taxonomy" id="2293719"/>
    <lineage>
        <taxon>Bacteria</taxon>
        <taxon>Bacillati</taxon>
        <taxon>Actinomycetota</taxon>
        <taxon>Actinomycetes</taxon>
        <taxon>Micrococcales</taxon>
        <taxon>Cellulomonadaceae</taxon>
        <taxon>Cellulomonas</taxon>
    </lineage>
</organism>
<dbReference type="Pfam" id="PF06089">
    <property type="entry name" value="Asparaginase_II"/>
    <property type="match status" value="1"/>
</dbReference>
<dbReference type="PANTHER" id="PTHR42110:SF1">
    <property type="entry name" value="L-ASPARAGINASE, PUTATIVE (AFU_ORTHOLOGUE AFUA_3G11890)-RELATED"/>
    <property type="match status" value="1"/>
</dbReference>
<comment type="caution">
    <text evidence="1">The sequence shown here is derived from an EMBL/GenBank/DDBJ whole genome shotgun (WGS) entry which is preliminary data.</text>
</comment>
<dbReference type="RefSeq" id="WP_118767406.1">
    <property type="nucleotide sequence ID" value="NZ_QWKP01000198.1"/>
</dbReference>
<dbReference type="PANTHER" id="PTHR42110">
    <property type="entry name" value="L-ASPARAGINASE, PUTATIVE (AFU_ORTHOLOGUE AFUA_3G11890)-RELATED"/>
    <property type="match status" value="1"/>
</dbReference>
<dbReference type="Proteomes" id="UP000283374">
    <property type="component" value="Unassembled WGS sequence"/>
</dbReference>
<protein>
    <submittedName>
        <fullName evidence="1">Asparaginase</fullName>
    </submittedName>
</protein>
<dbReference type="OrthoDB" id="9780674at2"/>
<gene>
    <name evidence="1" type="ORF">D1825_10655</name>
</gene>